<feature type="transmembrane region" description="Helical" evidence="1">
    <location>
        <begin position="199"/>
        <end position="221"/>
    </location>
</feature>
<dbReference type="Proteomes" id="UP000179807">
    <property type="component" value="Unassembled WGS sequence"/>
</dbReference>
<dbReference type="VEuPathDB" id="TrichDB:TRFO_25073"/>
<feature type="transmembrane region" description="Helical" evidence="1">
    <location>
        <begin position="630"/>
        <end position="653"/>
    </location>
</feature>
<evidence type="ECO:0000256" key="1">
    <source>
        <dbReference type="SAM" id="Phobius"/>
    </source>
</evidence>
<comment type="caution">
    <text evidence="2">The sequence shown here is derived from an EMBL/GenBank/DDBJ whole genome shotgun (WGS) entry which is preliminary data.</text>
</comment>
<evidence type="ECO:0000313" key="2">
    <source>
        <dbReference type="EMBL" id="OHT06827.1"/>
    </source>
</evidence>
<feature type="transmembrane region" description="Helical" evidence="1">
    <location>
        <begin position="161"/>
        <end position="187"/>
    </location>
</feature>
<proteinExistence type="predicted"/>
<feature type="transmembrane region" description="Helical" evidence="1">
    <location>
        <begin position="1003"/>
        <end position="1023"/>
    </location>
</feature>
<evidence type="ECO:0008006" key="4">
    <source>
        <dbReference type="Google" id="ProtNLM"/>
    </source>
</evidence>
<dbReference type="RefSeq" id="XP_068359963.1">
    <property type="nucleotide sequence ID" value="XM_068504116.1"/>
</dbReference>
<protein>
    <recommendedName>
        <fullName evidence="4">PAS domain-containing protein</fullName>
    </recommendedName>
</protein>
<feature type="transmembrane region" description="Helical" evidence="1">
    <location>
        <begin position="299"/>
        <end position="318"/>
    </location>
</feature>
<feature type="transmembrane region" description="Helical" evidence="1">
    <location>
        <begin position="242"/>
        <end position="262"/>
    </location>
</feature>
<accession>A0A1J4K6L9</accession>
<feature type="transmembrane region" description="Helical" evidence="1">
    <location>
        <begin position="129"/>
        <end position="149"/>
    </location>
</feature>
<feature type="transmembrane region" description="Helical" evidence="1">
    <location>
        <begin position="73"/>
        <end position="92"/>
    </location>
</feature>
<keyword evidence="1" id="KW-0472">Membrane</keyword>
<feature type="transmembrane region" description="Helical" evidence="1">
    <location>
        <begin position="324"/>
        <end position="347"/>
    </location>
</feature>
<name>A0A1J4K6L9_9EUKA</name>
<dbReference type="GeneID" id="94838820"/>
<organism evidence="2 3">
    <name type="scientific">Tritrichomonas foetus</name>
    <dbReference type="NCBI Taxonomy" id="1144522"/>
    <lineage>
        <taxon>Eukaryota</taxon>
        <taxon>Metamonada</taxon>
        <taxon>Parabasalia</taxon>
        <taxon>Tritrichomonadida</taxon>
        <taxon>Tritrichomonadidae</taxon>
        <taxon>Tritrichomonas</taxon>
    </lineage>
</organism>
<keyword evidence="1" id="KW-1133">Transmembrane helix</keyword>
<keyword evidence="3" id="KW-1185">Reference proteome</keyword>
<feature type="transmembrane region" description="Helical" evidence="1">
    <location>
        <begin position="1057"/>
        <end position="1081"/>
    </location>
</feature>
<evidence type="ECO:0000313" key="3">
    <source>
        <dbReference type="Proteomes" id="UP000179807"/>
    </source>
</evidence>
<dbReference type="EMBL" id="MLAK01000714">
    <property type="protein sequence ID" value="OHT06827.1"/>
    <property type="molecule type" value="Genomic_DNA"/>
</dbReference>
<feature type="transmembrane region" description="Helical" evidence="1">
    <location>
        <begin position="881"/>
        <end position="899"/>
    </location>
</feature>
<reference evidence="2" key="1">
    <citation type="submission" date="2016-10" db="EMBL/GenBank/DDBJ databases">
        <authorList>
            <person name="Benchimol M."/>
            <person name="Almeida L.G."/>
            <person name="Vasconcelos A.T."/>
            <person name="Perreira-Neves A."/>
            <person name="Rosa I.A."/>
            <person name="Tasca T."/>
            <person name="Bogo M.R."/>
            <person name="de Souza W."/>
        </authorList>
    </citation>
    <scope>NUCLEOTIDE SEQUENCE [LARGE SCALE GENOMIC DNA]</scope>
    <source>
        <strain evidence="2">K</strain>
    </source>
</reference>
<sequence length="1433" mass="165383">MLPVPQHNRPKPAQFRPPIMRLQSPFNRQGAQLSKTLFLSDLLHRQIVRQFHGEFIFSFSTNTNIQSVKHTTAMTIISLVFYILLLVYGTFIDFTHNENKFNQVANGLAIVFHPLIDKTPGSVFLTPPFYIQIVIAIISFVAYIGMIKFHLRSYLGSGFNLFFQYLCYGLSFPFCLFSVTNFLYSVIFFSRSNRDSRTLFLINPILAVFSFPAIMICLYCVHSDVRISSLPFVNINPRKSELWFFLCCSFALLQTMFIALDLKDTTSNYWMCIVLILIALKITNMTYRHPIYLPIFTKIMTSAVSTILFNLSFFSFVQCFSSNIYLPTIAFSLSFAGLLFSILFHLLKHMKINKFLKSVEKVEFHDFNEYYMHYVYCSQENIPKLATKELFDYFEEKYPTEFRIQIIILRYLSHVNNYSVVFEKSVSLLKILAGDFFISIQLTGLIEQTSDIVGNTTTAANIRQQQLDSILEQSISSQLEFWRAVLLENPTRISECAVWLYQDVKNAKVFFKQLGVDEKSTDQYGIKYVDFLMNVAVDLVLLEHVDVDATRPVPYNQRFAMHQPRRDSKTTPLEKPQPKFAPFALKTEAKLESFPSLMQESQRKSLISEDRIELCKCAKKKRLQGENLRVVAFLLYYSLLAILSLVLFILIVIKYAGYSKDASIMKYIHQDMYHLFNCSVVLLKYKSSPYFNYNFPVDRPFVETCLKKSNESIFSNSNLAELMDQSLFVNVINNLFRLFDYESSDPEDLVTNNIFYNLANQLTHAAYQYLSTLDAMMAQLSYSTDSFRIIIKKLYVISAIIFAILLPFFIGAFISLVSALSKLFWQPLLIPKTEAANVFQAYQHISSPERRKSHIRSEQFNRHKAKPRVTFPKYKWTLGSIAFYFVLQIFVCEMLLLIFEQEVNRFAGLSFSFGNCSTVMSHVTTNIYRFIPLAYNTSSYRFYNWFTTTLAVLRLTVTDFQTSNQFPEYEFIEYEVPTVNQTLSQFDNLSMFPFANSTINQDFYHAIISTYMVMSETLIAVNASGSITRMKDMIHYETTADAFFHSTFADYDDSMNVYHFLAIFVLVLFVVLEVAIMYVAIKKQKEIREMVNLIIRTMILLPDRTPLVEPGKTDIKFFDKKPESPTMKMIQVLPVGIIITDKNNAIVHYNTKASEIFGNINKGVKINDLKSPPMQYFSTSEHSMSQFPTHPFDKKLPGNYYFVYNDISQLSLNKIEHYKLQTELKEMRRYRLPSSVTVTRKGQKQNVIMMDNFAMVEATFSSALDEDAYVKLKEGLEKKIDPIPTVFLSEFNRDSVVIVFSSFNVQSHQRQFLRDALKCAHIISEASKKYSSKVSVINGTKCICKLTDHEQARVSFYAPSMTKAAMMLRFGIEGDIIVEWSIMKTMSGIDSATSKFDSGPICNKDVDFCLISQDNNVLKSFFGNVSTPELVFS</sequence>
<keyword evidence="1" id="KW-0812">Transmembrane</keyword>
<feature type="transmembrane region" description="Helical" evidence="1">
    <location>
        <begin position="794"/>
        <end position="820"/>
    </location>
</feature>
<gene>
    <name evidence="2" type="ORF">TRFO_25073</name>
</gene>